<protein>
    <recommendedName>
        <fullName evidence="4 13">Outer-membrane lipoprotein LolB</fullName>
    </recommendedName>
</protein>
<dbReference type="Pfam" id="PF03550">
    <property type="entry name" value="LolB"/>
    <property type="match status" value="1"/>
</dbReference>
<comment type="caution">
    <text evidence="15">The sequence shown here is derived from an EMBL/GenBank/DDBJ whole genome shotgun (WGS) entry which is preliminary data.</text>
</comment>
<dbReference type="CDD" id="cd16326">
    <property type="entry name" value="LolB"/>
    <property type="match status" value="1"/>
</dbReference>
<evidence type="ECO:0000256" key="14">
    <source>
        <dbReference type="SAM" id="SignalP"/>
    </source>
</evidence>
<evidence type="ECO:0000256" key="4">
    <source>
        <dbReference type="ARBA" id="ARBA00016202"/>
    </source>
</evidence>
<organism evidence="15 16">
    <name type="scientific">Thorsellia kenyensis</name>
    <dbReference type="NCBI Taxonomy" id="1549888"/>
    <lineage>
        <taxon>Bacteria</taxon>
        <taxon>Pseudomonadati</taxon>
        <taxon>Pseudomonadota</taxon>
        <taxon>Gammaproteobacteria</taxon>
        <taxon>Enterobacterales</taxon>
        <taxon>Thorselliaceae</taxon>
        <taxon>Thorsellia</taxon>
    </lineage>
</organism>
<comment type="similarity">
    <text evidence="2 13">Belongs to the LolB family.</text>
</comment>
<evidence type="ECO:0000256" key="9">
    <source>
        <dbReference type="ARBA" id="ARBA00023139"/>
    </source>
</evidence>
<name>A0ABV6CB09_9GAMM</name>
<keyword evidence="16" id="KW-1185">Reference proteome</keyword>
<reference evidence="15 16" key="1">
    <citation type="submission" date="2024-09" db="EMBL/GenBank/DDBJ databases">
        <authorList>
            <person name="Sun Q."/>
            <person name="Mori K."/>
        </authorList>
    </citation>
    <scope>NUCLEOTIDE SEQUENCE [LARGE SCALE GENOMIC DNA]</scope>
    <source>
        <strain evidence="15 16">CCM 8545</strain>
    </source>
</reference>
<feature type="chain" id="PRO_5046555321" description="Outer-membrane lipoprotein LolB" evidence="14">
    <location>
        <begin position="32"/>
        <end position="229"/>
    </location>
</feature>
<evidence type="ECO:0000256" key="10">
    <source>
        <dbReference type="ARBA" id="ARBA00023186"/>
    </source>
</evidence>
<evidence type="ECO:0000256" key="2">
    <source>
        <dbReference type="ARBA" id="ARBA00009696"/>
    </source>
</evidence>
<dbReference type="HAMAP" id="MF_00233">
    <property type="entry name" value="LolB"/>
    <property type="match status" value="1"/>
</dbReference>
<keyword evidence="8 13" id="KW-0472">Membrane</keyword>
<keyword evidence="5 13" id="KW-0813">Transport</keyword>
<keyword evidence="7 13" id="KW-0653">Protein transport</keyword>
<dbReference type="InterPro" id="IPR029046">
    <property type="entry name" value="LolA/LolB/LppX"/>
</dbReference>
<dbReference type="NCBIfam" id="TIGR00548">
    <property type="entry name" value="lolB"/>
    <property type="match status" value="1"/>
</dbReference>
<dbReference type="Proteomes" id="UP001589758">
    <property type="component" value="Unassembled WGS sequence"/>
</dbReference>
<dbReference type="RefSeq" id="WP_385876908.1">
    <property type="nucleotide sequence ID" value="NZ_JBHLXE010000076.1"/>
</dbReference>
<dbReference type="SUPFAM" id="SSF89392">
    <property type="entry name" value="Prokaryotic lipoproteins and lipoprotein localization factors"/>
    <property type="match status" value="1"/>
</dbReference>
<proteinExistence type="inferred from homology"/>
<evidence type="ECO:0000256" key="3">
    <source>
        <dbReference type="ARBA" id="ARBA00011245"/>
    </source>
</evidence>
<evidence type="ECO:0000256" key="11">
    <source>
        <dbReference type="ARBA" id="ARBA00023237"/>
    </source>
</evidence>
<evidence type="ECO:0000256" key="13">
    <source>
        <dbReference type="HAMAP-Rule" id="MF_00233"/>
    </source>
</evidence>
<evidence type="ECO:0000256" key="8">
    <source>
        <dbReference type="ARBA" id="ARBA00023136"/>
    </source>
</evidence>
<comment type="subunit">
    <text evidence="3 13">Monomer.</text>
</comment>
<dbReference type="Gene3D" id="2.50.20.10">
    <property type="entry name" value="Lipoprotein localisation LolA/LolB/LppX"/>
    <property type="match status" value="1"/>
</dbReference>
<dbReference type="PROSITE" id="PS51257">
    <property type="entry name" value="PROKAR_LIPOPROTEIN"/>
    <property type="match status" value="1"/>
</dbReference>
<feature type="signal peptide" evidence="14">
    <location>
        <begin position="1"/>
        <end position="31"/>
    </location>
</feature>
<accession>A0ABV6CB09</accession>
<dbReference type="InterPro" id="IPR004565">
    <property type="entry name" value="OM_lipoprot_LolB"/>
</dbReference>
<evidence type="ECO:0000256" key="5">
    <source>
        <dbReference type="ARBA" id="ARBA00022448"/>
    </source>
</evidence>
<comment type="function">
    <text evidence="13">Plays a critical role in the incorporation of lipoproteins in the outer membrane after they are released by the LolA protein.</text>
</comment>
<evidence type="ECO:0000313" key="16">
    <source>
        <dbReference type="Proteomes" id="UP001589758"/>
    </source>
</evidence>
<keyword evidence="6 13" id="KW-0732">Signal</keyword>
<keyword evidence="11 13" id="KW-0998">Cell outer membrane</keyword>
<evidence type="ECO:0000256" key="12">
    <source>
        <dbReference type="ARBA" id="ARBA00023288"/>
    </source>
</evidence>
<gene>
    <name evidence="13 15" type="primary">lolB</name>
    <name evidence="15" type="ORF">ACFFIT_06840</name>
</gene>
<dbReference type="EMBL" id="JBHLXE010000076">
    <property type="protein sequence ID" value="MFC0179802.1"/>
    <property type="molecule type" value="Genomic_DNA"/>
</dbReference>
<evidence type="ECO:0000313" key="15">
    <source>
        <dbReference type="EMBL" id="MFC0179802.1"/>
    </source>
</evidence>
<evidence type="ECO:0000256" key="1">
    <source>
        <dbReference type="ARBA" id="ARBA00004459"/>
    </source>
</evidence>
<evidence type="ECO:0000256" key="6">
    <source>
        <dbReference type="ARBA" id="ARBA00022729"/>
    </source>
</evidence>
<keyword evidence="10 13" id="KW-0143">Chaperone</keyword>
<keyword evidence="9 13" id="KW-0564">Palmitate</keyword>
<sequence>MNKFFFNISTSFSFSNAWLKCLILTSFLFLSACTITSDELSKEANEAALNNPLWKTHQAEVEKIALSEYSAKGSFAYISTDFRQSASFYWEQQSKESYHLRLLNPLGQTVIFITVDDNQTKITDDKGQVYNYSNPEEAILDLANMDIPLTQLRLWMLGLPGEATEITLNSNYELAAALYKSKESNLIWQVKYINYDRNLPTSLPSQLEIVQKNGDEELTIKLKINRWKS</sequence>
<keyword evidence="12 13" id="KW-0449">Lipoprotein</keyword>
<comment type="subcellular location">
    <subcellularLocation>
        <location evidence="1 13">Cell outer membrane</location>
        <topology evidence="1 13">Lipid-anchor</topology>
    </subcellularLocation>
</comment>
<evidence type="ECO:0000256" key="7">
    <source>
        <dbReference type="ARBA" id="ARBA00022927"/>
    </source>
</evidence>